<comment type="caution">
    <text evidence="3">The sequence shown here is derived from an EMBL/GenBank/DDBJ whole genome shotgun (WGS) entry which is preliminary data.</text>
</comment>
<dbReference type="EMBL" id="FXUG01000003">
    <property type="protein sequence ID" value="SMP51093.1"/>
    <property type="molecule type" value="Genomic_DNA"/>
</dbReference>
<dbReference type="Pfam" id="PF07596">
    <property type="entry name" value="SBP_bac_10"/>
    <property type="match status" value="1"/>
</dbReference>
<evidence type="ECO:0000313" key="4">
    <source>
        <dbReference type="Proteomes" id="UP001158067"/>
    </source>
</evidence>
<organism evidence="3 4">
    <name type="scientific">Neorhodopirellula lusitana</name>
    <dbReference type="NCBI Taxonomy" id="445327"/>
    <lineage>
        <taxon>Bacteria</taxon>
        <taxon>Pseudomonadati</taxon>
        <taxon>Planctomycetota</taxon>
        <taxon>Planctomycetia</taxon>
        <taxon>Pirellulales</taxon>
        <taxon>Pirellulaceae</taxon>
        <taxon>Neorhodopirellula</taxon>
    </lineage>
</organism>
<evidence type="ECO:0000313" key="3">
    <source>
        <dbReference type="EMBL" id="SMP51093.1"/>
    </source>
</evidence>
<feature type="domain" description="DUF1559" evidence="2">
    <location>
        <begin position="103"/>
        <end position="256"/>
    </location>
</feature>
<gene>
    <name evidence="3" type="ORF">SAMN06265222_103223</name>
</gene>
<evidence type="ECO:0000259" key="2">
    <source>
        <dbReference type="Pfam" id="PF07596"/>
    </source>
</evidence>
<keyword evidence="4" id="KW-1185">Reference proteome</keyword>
<sequence length="310" mass="32855">MPYLFTCPHCQTRTEVEDEFSGQTGECVVCGRQIQLPDFAPQSGNAEGVNAGRSVGSHGGSTPKRKRSVAWVVAAVMMLLIVGAAVIAIARVGGSAAQRVRQGRERMASIRNLEKIALALNAYAADHGTYPAPAILGQGGKPLLSWRVQILPYLGEEELFDRFNLNERWDSEENQMLSYQDMPAVYRHSSSQGWATDTVYHLVTGTGTLFPASGPLGPKQVLDGAGKTILCVEARKASNWTEPVDVDAITAGGKINSTSGSDLGGVTEGGVCVVTVDGRGHFLAESTPAMTVNALVSPKGGEPLTDDVLD</sequence>
<reference evidence="3 4" key="1">
    <citation type="submission" date="2017-05" db="EMBL/GenBank/DDBJ databases">
        <authorList>
            <person name="Varghese N."/>
            <person name="Submissions S."/>
        </authorList>
    </citation>
    <scope>NUCLEOTIDE SEQUENCE [LARGE SCALE GENOMIC DNA]</scope>
    <source>
        <strain evidence="3 4">DSM 25457</strain>
    </source>
</reference>
<keyword evidence="1" id="KW-0472">Membrane</keyword>
<protein>
    <recommendedName>
        <fullName evidence="2">DUF1559 domain-containing protein</fullName>
    </recommendedName>
</protein>
<accession>A0ABY1PWW0</accession>
<dbReference type="InterPro" id="IPR011453">
    <property type="entry name" value="DUF1559"/>
</dbReference>
<dbReference type="Proteomes" id="UP001158067">
    <property type="component" value="Unassembled WGS sequence"/>
</dbReference>
<keyword evidence="1" id="KW-0812">Transmembrane</keyword>
<keyword evidence="1" id="KW-1133">Transmembrane helix</keyword>
<evidence type="ECO:0000256" key="1">
    <source>
        <dbReference type="SAM" id="Phobius"/>
    </source>
</evidence>
<proteinExistence type="predicted"/>
<feature type="transmembrane region" description="Helical" evidence="1">
    <location>
        <begin position="69"/>
        <end position="90"/>
    </location>
</feature>
<name>A0ABY1PWW0_9BACT</name>
<dbReference type="RefSeq" id="WP_283432017.1">
    <property type="nucleotide sequence ID" value="NZ_FXUG01000003.1"/>
</dbReference>
<dbReference type="PANTHER" id="PTHR30093">
    <property type="entry name" value="GENERAL SECRETION PATHWAY PROTEIN G"/>
    <property type="match status" value="1"/>
</dbReference>
<dbReference type="PANTHER" id="PTHR30093:SF2">
    <property type="entry name" value="TYPE II SECRETION SYSTEM PROTEIN H"/>
    <property type="match status" value="1"/>
</dbReference>